<protein>
    <submittedName>
        <fullName evidence="1">Uncharacterized protein</fullName>
    </submittedName>
</protein>
<dbReference type="EMBL" id="CM056741">
    <property type="protein sequence ID" value="KAJ8684106.1"/>
    <property type="molecule type" value="Genomic_DNA"/>
</dbReference>
<name>A0ACC2PM41_9HYME</name>
<dbReference type="Proteomes" id="UP001239111">
    <property type="component" value="Chromosome 1"/>
</dbReference>
<proteinExistence type="predicted"/>
<keyword evidence="2" id="KW-1185">Reference proteome</keyword>
<accession>A0ACC2PM41</accession>
<evidence type="ECO:0000313" key="2">
    <source>
        <dbReference type="Proteomes" id="UP001239111"/>
    </source>
</evidence>
<sequence length="682" mass="78043">MAQSMFDALSGVSLDGPTVESLLGSQTPISGVEQSDDEDLFQCGKCKSQFSSLHLFIRHKREHGKAPEQTVDLSQYLESNTNHLIQDNDTCHHDNQFDPGADFTDAHQLQESIIMENHDILFSMDQEGTNYLGSDSSFNVPIILSHDELGSFTNTSITEIDGDPINEGLSELQLLKHDPFKIEVDLNSDDSQKIVDLRNNEHLKISPSESEDVSKSVHQQNLKYKCSYCQKQFAKKFYWQQHERSHTGEKPYQCMVCGRPFAQKSNVKKHMSSHKVWPGTAIHSLPPEAPIDGSIERSYHCQFCKEIFDSYKALKGHLIVSHLTLKVYKCVQYGCGSMFAELDDFLEHTRSHKRAEYRCHICGEAFNTLTDLGLHQYTHSIQKQKTTEKYYCCSVCKSSFSNLEALQHHTETTTHDYACPHCGKSFLIERFLRRHLKTHASSARFVCGECGKAFKTEQYLANHKLIHSEETPFLCPHCPARFKRKDRLGRHMLIHDLTKRLKCPFRGHLGCMREFSRPDKLKRHLLTHSNIKRFSCTHCNRHFHRAQTLKHHELLKHGFKCDVCSHSFKTKDQLVSHNCESIELKKHPTSQLPIKASGSFKPRRPTPRRQAPSKTITNVTTPSPSEKEKEKTKVEDLDKQGASGLSKINYKEDDFNIIKLESIDLVFDLNNDSSLILDTSSI</sequence>
<organism evidence="1 2">
    <name type="scientific">Eretmocerus hayati</name>
    <dbReference type="NCBI Taxonomy" id="131215"/>
    <lineage>
        <taxon>Eukaryota</taxon>
        <taxon>Metazoa</taxon>
        <taxon>Ecdysozoa</taxon>
        <taxon>Arthropoda</taxon>
        <taxon>Hexapoda</taxon>
        <taxon>Insecta</taxon>
        <taxon>Pterygota</taxon>
        <taxon>Neoptera</taxon>
        <taxon>Endopterygota</taxon>
        <taxon>Hymenoptera</taxon>
        <taxon>Apocrita</taxon>
        <taxon>Proctotrupomorpha</taxon>
        <taxon>Chalcidoidea</taxon>
        <taxon>Aphelinidae</taxon>
        <taxon>Aphelininae</taxon>
        <taxon>Eretmocerus</taxon>
    </lineage>
</organism>
<evidence type="ECO:0000313" key="1">
    <source>
        <dbReference type="EMBL" id="KAJ8684106.1"/>
    </source>
</evidence>
<reference evidence="1" key="1">
    <citation type="submission" date="2023-04" db="EMBL/GenBank/DDBJ databases">
        <title>A chromosome-level genome assembly of the parasitoid wasp Eretmocerus hayati.</title>
        <authorList>
            <person name="Zhong Y."/>
            <person name="Liu S."/>
            <person name="Liu Y."/>
        </authorList>
    </citation>
    <scope>NUCLEOTIDE SEQUENCE</scope>
    <source>
        <strain evidence="1">ZJU_SS_LIU_2023</strain>
    </source>
</reference>
<comment type="caution">
    <text evidence="1">The sequence shown here is derived from an EMBL/GenBank/DDBJ whole genome shotgun (WGS) entry which is preliminary data.</text>
</comment>
<gene>
    <name evidence="1" type="ORF">QAD02_019898</name>
</gene>